<dbReference type="EMBL" id="SIHO01000002">
    <property type="protein sequence ID" value="TFU02934.1"/>
    <property type="molecule type" value="Genomic_DNA"/>
</dbReference>
<reference evidence="1 2" key="1">
    <citation type="submission" date="2019-02" db="EMBL/GenBank/DDBJ databases">
        <title>Polymorphobacter sp. isolated from the lake at the Tibet of China.</title>
        <authorList>
            <person name="Li A."/>
        </authorList>
    </citation>
    <scope>NUCLEOTIDE SEQUENCE [LARGE SCALE GENOMIC DNA]</scope>
    <source>
        <strain evidence="1 2">DJ1R-1</strain>
    </source>
</reference>
<dbReference type="GO" id="GO:0016740">
    <property type="term" value="F:transferase activity"/>
    <property type="evidence" value="ECO:0007669"/>
    <property type="project" value="UniProtKB-KW"/>
</dbReference>
<evidence type="ECO:0000313" key="1">
    <source>
        <dbReference type="EMBL" id="TFU02934.1"/>
    </source>
</evidence>
<gene>
    <name evidence="1" type="ORF">EUV02_06910</name>
</gene>
<protein>
    <submittedName>
        <fullName evidence="1">N-acetyltransferase</fullName>
    </submittedName>
</protein>
<comment type="caution">
    <text evidence="1">The sequence shown here is derived from an EMBL/GenBank/DDBJ whole genome shotgun (WGS) entry which is preliminary data.</text>
</comment>
<dbReference type="RefSeq" id="WP_135245526.1">
    <property type="nucleotide sequence ID" value="NZ_SIHO01000002.1"/>
</dbReference>
<keyword evidence="1" id="KW-0808">Transferase</keyword>
<dbReference type="PANTHER" id="PTHR47017:SF1">
    <property type="entry name" value="ACYL-COA"/>
    <property type="match status" value="1"/>
</dbReference>
<dbReference type="AlphaFoldDB" id="A0A4Y9EMR4"/>
<keyword evidence="2" id="KW-1185">Reference proteome</keyword>
<dbReference type="Gene3D" id="3.40.630.30">
    <property type="match status" value="1"/>
</dbReference>
<dbReference type="InterPro" id="IPR007434">
    <property type="entry name" value="FemAB-like"/>
</dbReference>
<dbReference type="Pfam" id="PF04339">
    <property type="entry name" value="FemAB_like"/>
    <property type="match status" value="1"/>
</dbReference>
<organism evidence="1 2">
    <name type="scientific">Glacieibacterium arshaanense</name>
    <dbReference type="NCBI Taxonomy" id="2511025"/>
    <lineage>
        <taxon>Bacteria</taxon>
        <taxon>Pseudomonadati</taxon>
        <taxon>Pseudomonadota</taxon>
        <taxon>Alphaproteobacteria</taxon>
        <taxon>Sphingomonadales</taxon>
        <taxon>Sphingosinicellaceae</taxon>
        <taxon>Glacieibacterium</taxon>
    </lineage>
</organism>
<dbReference type="PANTHER" id="PTHR47017">
    <property type="entry name" value="ACYL-COA"/>
    <property type="match status" value="1"/>
</dbReference>
<dbReference type="OrthoDB" id="9776898at2"/>
<proteinExistence type="predicted"/>
<dbReference type="InterPro" id="IPR016181">
    <property type="entry name" value="Acyl_CoA_acyltransferase"/>
</dbReference>
<accession>A0A4Y9EMR4</accession>
<name>A0A4Y9EMR4_9SPHN</name>
<evidence type="ECO:0000313" key="2">
    <source>
        <dbReference type="Proteomes" id="UP000297737"/>
    </source>
</evidence>
<dbReference type="Proteomes" id="UP000297737">
    <property type="component" value="Unassembled WGS sequence"/>
</dbReference>
<dbReference type="SUPFAM" id="SSF55729">
    <property type="entry name" value="Acyl-CoA N-acyltransferases (Nat)"/>
    <property type="match status" value="1"/>
</dbReference>
<sequence length="379" mass="42088">MPAELSAYILKSANALTAAQWDACAGTGNPFLLHSFFTAVEDSRSACTDTGWQPVHLVIDGPDGAPAAIMPNYLKSHSQGEYVFDHGWADAWHRAGGNYYPKLLDAVPFTPATGPRLLLRDPALAPALLAAAETLTRANQLSSAHANFICPEQVADFEAADWLIRTDQQFHWFNDGYASFDDFLAALSSRKRKTIRRERSEALANGITVEHITGADLTEAHWDAFWVFYQDTGARKWGRPYLTRQFFSLLGERMADRVLLMLAKHEGRYIAGALNLIGDDCLYGRYWGATVEVPFLHFELCYHQAIDWAIAHGLARVEAGAQGAHKLARGYRPTPTYSAHYIPDPGFREAVARYLEAERRAVAAEIEALGEMAPFKRGD</sequence>